<dbReference type="OrthoDB" id="64318at2759"/>
<accession>A0A024UMB5</accession>
<reference evidence="1" key="1">
    <citation type="submission" date="2013-12" db="EMBL/GenBank/DDBJ databases">
        <title>The Genome Sequence of Aphanomyces invadans NJM9701.</title>
        <authorList>
            <consortium name="The Broad Institute Genomics Platform"/>
            <person name="Russ C."/>
            <person name="Tyler B."/>
            <person name="van West P."/>
            <person name="Dieguez-Uribeondo J."/>
            <person name="Young S.K."/>
            <person name="Zeng Q."/>
            <person name="Gargeya S."/>
            <person name="Fitzgerald M."/>
            <person name="Abouelleil A."/>
            <person name="Alvarado L."/>
            <person name="Chapman S.B."/>
            <person name="Gainer-Dewar J."/>
            <person name="Goldberg J."/>
            <person name="Griggs A."/>
            <person name="Gujja S."/>
            <person name="Hansen M."/>
            <person name="Howarth C."/>
            <person name="Imamovic A."/>
            <person name="Ireland A."/>
            <person name="Larimer J."/>
            <person name="McCowan C."/>
            <person name="Murphy C."/>
            <person name="Pearson M."/>
            <person name="Poon T.W."/>
            <person name="Priest M."/>
            <person name="Roberts A."/>
            <person name="Saif S."/>
            <person name="Shea T."/>
            <person name="Sykes S."/>
            <person name="Wortman J."/>
            <person name="Nusbaum C."/>
            <person name="Birren B."/>
        </authorList>
    </citation>
    <scope>NUCLEOTIDE SEQUENCE [LARGE SCALE GENOMIC DNA]</scope>
    <source>
        <strain evidence="1">NJM9701</strain>
    </source>
</reference>
<gene>
    <name evidence="1" type="ORF">H310_02926</name>
</gene>
<organism evidence="1">
    <name type="scientific">Aphanomyces invadans</name>
    <dbReference type="NCBI Taxonomy" id="157072"/>
    <lineage>
        <taxon>Eukaryota</taxon>
        <taxon>Sar</taxon>
        <taxon>Stramenopiles</taxon>
        <taxon>Oomycota</taxon>
        <taxon>Saprolegniomycetes</taxon>
        <taxon>Saprolegniales</taxon>
        <taxon>Verrucalvaceae</taxon>
        <taxon>Aphanomyces</taxon>
    </lineage>
</organism>
<proteinExistence type="predicted"/>
<name>A0A024UMB5_9STRA</name>
<sequence>MESLLLACQTRAQVEDVLEKAFDGLLYSKNIGGVTKDKAQEQLQDVVAAALTPESSSALQNVLHEVTRNSQLHQLLVDILSPKRRQIWRQIATTTTCFPSLPHHVDLNWYVDVPVASDAPIARREPIASVEIAIQATPTRTTMFPPLRHITFQVDRDGVEKVVSELHKIRDQLQRLETSTRLAPPEEPDDDEFPARANTTCPSAVQCICSSRLSIHD</sequence>
<evidence type="ECO:0000313" key="1">
    <source>
        <dbReference type="EMBL" id="ETW06768.1"/>
    </source>
</evidence>
<dbReference type="VEuPathDB" id="FungiDB:H310_02926"/>
<dbReference type="GeneID" id="20079976"/>
<dbReference type="RefSeq" id="XP_008864843.1">
    <property type="nucleotide sequence ID" value="XM_008866621.1"/>
</dbReference>
<protein>
    <submittedName>
        <fullName evidence="1">Uncharacterized protein</fullName>
    </submittedName>
</protein>
<dbReference type="AlphaFoldDB" id="A0A024UMB5"/>
<dbReference type="EMBL" id="KI913955">
    <property type="protein sequence ID" value="ETW06768.1"/>
    <property type="molecule type" value="Genomic_DNA"/>
</dbReference>